<feature type="region of interest" description="Disordered" evidence="1">
    <location>
        <begin position="76"/>
        <end position="141"/>
    </location>
</feature>
<evidence type="ECO:0000313" key="3">
    <source>
        <dbReference type="EMBL" id="OAF71268.1"/>
    </source>
</evidence>
<protein>
    <recommendedName>
        <fullName evidence="5">Lipoprotein</fullName>
    </recommendedName>
</protein>
<accession>A0A177BAC7</accession>
<feature type="signal peptide" evidence="2">
    <location>
        <begin position="1"/>
        <end position="19"/>
    </location>
</feature>
<keyword evidence="4" id="KW-1185">Reference proteome</keyword>
<dbReference type="EMBL" id="LWCA01000066">
    <property type="protein sequence ID" value="OAF71268.1"/>
    <property type="molecule type" value="Genomic_DNA"/>
</dbReference>
<keyword evidence="2" id="KW-0732">Signal</keyword>
<dbReference type="AlphaFoldDB" id="A0A177BAC7"/>
<organism evidence="3 4">
    <name type="scientific">Intoshia linei</name>
    <dbReference type="NCBI Taxonomy" id="1819745"/>
    <lineage>
        <taxon>Eukaryota</taxon>
        <taxon>Metazoa</taxon>
        <taxon>Spiralia</taxon>
        <taxon>Lophotrochozoa</taxon>
        <taxon>Mesozoa</taxon>
        <taxon>Orthonectida</taxon>
        <taxon>Rhopaluridae</taxon>
        <taxon>Intoshia</taxon>
    </lineage>
</organism>
<reference evidence="3 4" key="1">
    <citation type="submission" date="2016-04" db="EMBL/GenBank/DDBJ databases">
        <title>The genome of Intoshia linei affirms orthonectids as highly simplified spiralians.</title>
        <authorList>
            <person name="Mikhailov K.V."/>
            <person name="Slusarev G.S."/>
            <person name="Nikitin M.A."/>
            <person name="Logacheva M.D."/>
            <person name="Penin A."/>
            <person name="Aleoshin V."/>
            <person name="Panchin Y.V."/>
        </authorList>
    </citation>
    <scope>NUCLEOTIDE SEQUENCE [LARGE SCALE GENOMIC DNA]</scope>
    <source>
        <strain evidence="3">Intl2013</strain>
        <tissue evidence="3">Whole animal</tissue>
    </source>
</reference>
<evidence type="ECO:0000256" key="2">
    <source>
        <dbReference type="SAM" id="SignalP"/>
    </source>
</evidence>
<dbReference type="PROSITE" id="PS51257">
    <property type="entry name" value="PROKAR_LIPOPROTEIN"/>
    <property type="match status" value="1"/>
</dbReference>
<proteinExistence type="predicted"/>
<feature type="non-terminal residue" evidence="3">
    <location>
        <position position="141"/>
    </location>
</feature>
<feature type="compositionally biased region" description="Polar residues" evidence="1">
    <location>
        <begin position="90"/>
        <end position="102"/>
    </location>
</feature>
<feature type="compositionally biased region" description="Low complexity" evidence="1">
    <location>
        <begin position="107"/>
        <end position="141"/>
    </location>
</feature>
<name>A0A177BAC7_9BILA</name>
<gene>
    <name evidence="3" type="ORF">A3Q56_00982</name>
</gene>
<evidence type="ECO:0000313" key="4">
    <source>
        <dbReference type="Proteomes" id="UP000078046"/>
    </source>
</evidence>
<feature type="chain" id="PRO_5008056937" description="Lipoprotein" evidence="2">
    <location>
        <begin position="20"/>
        <end position="141"/>
    </location>
</feature>
<comment type="caution">
    <text evidence="3">The sequence shown here is derived from an EMBL/GenBank/DDBJ whole genome shotgun (WGS) entry which is preliminary data.</text>
</comment>
<evidence type="ECO:0000256" key="1">
    <source>
        <dbReference type="SAM" id="MobiDB-lite"/>
    </source>
</evidence>
<evidence type="ECO:0008006" key="5">
    <source>
        <dbReference type="Google" id="ProtNLM"/>
    </source>
</evidence>
<sequence>MKNFVVLSLCFILLTGCESRFVGDRKRPTKRNVVTLTGTVNPADLQRTENNGPVINDLSTFEVPQLNQNQDQIHNTFTDGINQPIPALDENSSQDNEINSVYNLLKNRQTNNQNNNGPQQNRQNNNGRQQNGQNNNGPRPN</sequence>
<dbReference type="Proteomes" id="UP000078046">
    <property type="component" value="Unassembled WGS sequence"/>
</dbReference>